<dbReference type="InterPro" id="IPR036761">
    <property type="entry name" value="TTHA0802/YceI-like_sf"/>
</dbReference>
<feature type="transmembrane region" description="Helical" evidence="13">
    <location>
        <begin position="145"/>
        <end position="162"/>
    </location>
</feature>
<feature type="transmembrane region" description="Helical" evidence="13">
    <location>
        <begin position="90"/>
        <end position="109"/>
    </location>
</feature>
<comment type="subcellular location">
    <subcellularLocation>
        <location evidence="2">Cell membrane</location>
        <topology evidence="2">Multi-pass membrane protein</topology>
    </subcellularLocation>
</comment>
<evidence type="ECO:0000256" key="6">
    <source>
        <dbReference type="ARBA" id="ARBA00022692"/>
    </source>
</evidence>
<evidence type="ECO:0000256" key="5">
    <source>
        <dbReference type="ARBA" id="ARBA00022617"/>
    </source>
</evidence>
<dbReference type="PANTHER" id="PTHR30529:SF1">
    <property type="entry name" value="CYTOCHROME B561 HOMOLOG 2"/>
    <property type="match status" value="1"/>
</dbReference>
<dbReference type="SMART" id="SM00867">
    <property type="entry name" value="YceI"/>
    <property type="match status" value="1"/>
</dbReference>
<dbReference type="SUPFAM" id="SSF101874">
    <property type="entry name" value="YceI-like"/>
    <property type="match status" value="1"/>
</dbReference>
<keyword evidence="9 13" id="KW-1133">Transmembrane helix</keyword>
<keyword evidence="6 13" id="KW-0812">Transmembrane</keyword>
<evidence type="ECO:0000256" key="3">
    <source>
        <dbReference type="ARBA" id="ARBA00022448"/>
    </source>
</evidence>
<evidence type="ECO:0000256" key="7">
    <source>
        <dbReference type="ARBA" id="ARBA00022723"/>
    </source>
</evidence>
<dbReference type="Proteomes" id="UP000614811">
    <property type="component" value="Unassembled WGS sequence"/>
</dbReference>
<comment type="cofactor">
    <cofactor evidence="1">
        <name>heme b</name>
        <dbReference type="ChEBI" id="CHEBI:60344"/>
    </cofactor>
</comment>
<dbReference type="Pfam" id="PF01292">
    <property type="entry name" value="Ni_hydr_CYTB"/>
    <property type="match status" value="1"/>
</dbReference>
<dbReference type="GO" id="GO:0009055">
    <property type="term" value="F:electron transfer activity"/>
    <property type="evidence" value="ECO:0007669"/>
    <property type="project" value="InterPro"/>
</dbReference>
<feature type="transmembrane region" description="Helical" evidence="13">
    <location>
        <begin position="12"/>
        <end position="31"/>
    </location>
</feature>
<evidence type="ECO:0000256" key="13">
    <source>
        <dbReference type="SAM" id="Phobius"/>
    </source>
</evidence>
<dbReference type="InterPro" id="IPR016174">
    <property type="entry name" value="Di-haem_cyt_TM"/>
</dbReference>
<evidence type="ECO:0000256" key="8">
    <source>
        <dbReference type="ARBA" id="ARBA00022982"/>
    </source>
</evidence>
<feature type="domain" description="Lipid/polyisoprenoid-binding YceI-like" evidence="14">
    <location>
        <begin position="232"/>
        <end position="391"/>
    </location>
</feature>
<dbReference type="GO" id="GO:0046872">
    <property type="term" value="F:metal ion binding"/>
    <property type="evidence" value="ECO:0007669"/>
    <property type="project" value="UniProtKB-KW"/>
</dbReference>
<keyword evidence="7" id="KW-0479">Metal-binding</keyword>
<evidence type="ECO:0000256" key="2">
    <source>
        <dbReference type="ARBA" id="ARBA00004651"/>
    </source>
</evidence>
<keyword evidence="5" id="KW-0349">Heme</keyword>
<evidence type="ECO:0000256" key="12">
    <source>
        <dbReference type="ARBA" id="ARBA00037975"/>
    </source>
</evidence>
<evidence type="ECO:0000256" key="4">
    <source>
        <dbReference type="ARBA" id="ARBA00022475"/>
    </source>
</evidence>
<reference evidence="15" key="2">
    <citation type="submission" date="2020-09" db="EMBL/GenBank/DDBJ databases">
        <authorList>
            <person name="Sun Q."/>
            <person name="Kim S."/>
        </authorList>
    </citation>
    <scope>NUCLEOTIDE SEQUENCE</scope>
    <source>
        <strain evidence="15">KCTC 12711</strain>
    </source>
</reference>
<keyword evidence="8" id="KW-0249">Electron transport</keyword>
<dbReference type="Gene3D" id="2.40.128.110">
    <property type="entry name" value="Lipid/polyisoprenoid-binding, YceI-like"/>
    <property type="match status" value="1"/>
</dbReference>
<dbReference type="GO" id="GO:0020037">
    <property type="term" value="F:heme binding"/>
    <property type="evidence" value="ECO:0007669"/>
    <property type="project" value="TreeGrafter"/>
</dbReference>
<name>A0A918S371_9GAMM</name>
<evidence type="ECO:0000256" key="9">
    <source>
        <dbReference type="ARBA" id="ARBA00022989"/>
    </source>
</evidence>
<feature type="transmembrane region" description="Helical" evidence="13">
    <location>
        <begin position="52"/>
        <end position="70"/>
    </location>
</feature>
<keyword evidence="3" id="KW-0813">Transport</keyword>
<feature type="transmembrane region" description="Helical" evidence="13">
    <location>
        <begin position="182"/>
        <end position="200"/>
    </location>
</feature>
<comment type="caution">
    <text evidence="15">The sequence shown here is derived from an EMBL/GenBank/DDBJ whole genome shotgun (WGS) entry which is preliminary data.</text>
</comment>
<dbReference type="GO" id="GO:0005886">
    <property type="term" value="C:plasma membrane"/>
    <property type="evidence" value="ECO:0007669"/>
    <property type="project" value="UniProtKB-SubCell"/>
</dbReference>
<dbReference type="PANTHER" id="PTHR30529">
    <property type="entry name" value="CYTOCHROME B561"/>
    <property type="match status" value="1"/>
</dbReference>
<accession>A0A918S371</accession>
<dbReference type="InterPro" id="IPR052168">
    <property type="entry name" value="Cytochrome_b561_oxidase"/>
</dbReference>
<evidence type="ECO:0000256" key="10">
    <source>
        <dbReference type="ARBA" id="ARBA00023004"/>
    </source>
</evidence>
<keyword evidence="10" id="KW-0408">Iron</keyword>
<dbReference type="GO" id="GO:0022904">
    <property type="term" value="P:respiratory electron transport chain"/>
    <property type="evidence" value="ECO:0007669"/>
    <property type="project" value="InterPro"/>
</dbReference>
<dbReference type="AlphaFoldDB" id="A0A918S371"/>
<evidence type="ECO:0000259" key="14">
    <source>
        <dbReference type="SMART" id="SM00867"/>
    </source>
</evidence>
<sequence length="399" mass="43922">MTTHQYRIPAKILHWLVAGLIVTQYILAKLAEAAEDRGEVLNQLAVLANHKSIGITILALALVRIVVRFTSPPPALPETMPTWQVWGSHISHLLLYGFLFALPLSGWLMSSAKAYSVSWFNLVALPDLVGPSEAWAKAMHVTHHYLAEALFIVALIHIAAALKHHLIDRDEVLRRMSSKLGWGLFIASTVLCTLVFGRIINSSAPTASDTTPAISEDAQDNAPSVRESTLTQWQVNQQNSYIKFSGDQAGAPFSGQWQQWQAELFFDADELDQSRFDVTIDPASADSNDAERDQTIASAEFFDVSNHPTARFVATEFNRQGDAFVTQGRLTMKGISKTLPFTFTVHQTGDLVRLEGQATIDRLAWNIGTGDWTDTSWVGKDVAVQVLIEATVAAEADAQ</sequence>
<evidence type="ECO:0000256" key="11">
    <source>
        <dbReference type="ARBA" id="ARBA00023136"/>
    </source>
</evidence>
<dbReference type="InterPro" id="IPR007372">
    <property type="entry name" value="Lipid/polyisoprenoid-bd_YceI"/>
</dbReference>
<protein>
    <submittedName>
        <fullName evidence="15">Cytochrome b561</fullName>
    </submittedName>
</protein>
<keyword evidence="16" id="KW-1185">Reference proteome</keyword>
<reference evidence="15" key="1">
    <citation type="journal article" date="2014" name="Int. J. Syst. Evol. Microbiol.">
        <title>Complete genome sequence of Corynebacterium casei LMG S-19264T (=DSM 44701T), isolated from a smear-ripened cheese.</title>
        <authorList>
            <consortium name="US DOE Joint Genome Institute (JGI-PGF)"/>
            <person name="Walter F."/>
            <person name="Albersmeier A."/>
            <person name="Kalinowski J."/>
            <person name="Ruckert C."/>
        </authorList>
    </citation>
    <scope>NUCLEOTIDE SEQUENCE</scope>
    <source>
        <strain evidence="15">KCTC 12711</strain>
    </source>
</reference>
<evidence type="ECO:0000313" key="16">
    <source>
        <dbReference type="Proteomes" id="UP000614811"/>
    </source>
</evidence>
<dbReference type="SUPFAM" id="SSF81342">
    <property type="entry name" value="Transmembrane di-heme cytochromes"/>
    <property type="match status" value="1"/>
</dbReference>
<gene>
    <name evidence="15" type="ORF">GCM10008090_30170</name>
</gene>
<evidence type="ECO:0000313" key="15">
    <source>
        <dbReference type="EMBL" id="GHA18539.1"/>
    </source>
</evidence>
<organism evidence="15 16">
    <name type="scientific">Arenicella chitinivorans</name>
    <dbReference type="NCBI Taxonomy" id="1329800"/>
    <lineage>
        <taxon>Bacteria</taxon>
        <taxon>Pseudomonadati</taxon>
        <taxon>Pseudomonadota</taxon>
        <taxon>Gammaproteobacteria</taxon>
        <taxon>Arenicellales</taxon>
        <taxon>Arenicellaceae</taxon>
        <taxon>Arenicella</taxon>
    </lineage>
</organism>
<comment type="similarity">
    <text evidence="12">Belongs to the cytochrome b561 family.</text>
</comment>
<keyword evidence="11 13" id="KW-0472">Membrane</keyword>
<keyword evidence="4" id="KW-1003">Cell membrane</keyword>
<dbReference type="InterPro" id="IPR011577">
    <property type="entry name" value="Cyt_b561_bac/Ni-Hgenase"/>
</dbReference>
<dbReference type="Pfam" id="PF04264">
    <property type="entry name" value="YceI"/>
    <property type="match status" value="1"/>
</dbReference>
<evidence type="ECO:0000256" key="1">
    <source>
        <dbReference type="ARBA" id="ARBA00001970"/>
    </source>
</evidence>
<proteinExistence type="inferred from homology"/>
<dbReference type="RefSeq" id="WP_189402544.1">
    <property type="nucleotide sequence ID" value="NZ_BMXA01000007.1"/>
</dbReference>
<dbReference type="EMBL" id="BMXA01000007">
    <property type="protein sequence ID" value="GHA18539.1"/>
    <property type="molecule type" value="Genomic_DNA"/>
</dbReference>